<reference evidence="1" key="1">
    <citation type="submission" date="2022-10" db="EMBL/GenBank/DDBJ databases">
        <title>Genome Sequence of Xylaria curta.</title>
        <authorList>
            <person name="Buettner E."/>
        </authorList>
    </citation>
    <scope>NUCLEOTIDE SEQUENCE</scope>
    <source>
        <strain evidence="1">Babe10</strain>
    </source>
</reference>
<gene>
    <name evidence="1" type="ORF">NUW58_g7909</name>
</gene>
<sequence>MKNYSSLASIRAQIAYHMAIESSNPERHSSSPLTNDDPAAPCHHCVTQEKTSGVDSVYVGFLDTAVRWSNGFDVTFIIIRTSFPSHINVDYVECCLLFAVAHWHGTGVSIRQARPGEKPTFVVAYQDMPAVDRDIRTLASAFFPSSAPQDRVLYVYGRCFWPRNVMFLTNVLSHEIGHVLGLRHEFLEDQRSMLIGRPNPSSVMNYHKNLSKMVVNLEDIEGAQEFYRLQGRVGDWWIETVRP</sequence>
<evidence type="ECO:0000313" key="2">
    <source>
        <dbReference type="Proteomes" id="UP001143856"/>
    </source>
</evidence>
<comment type="caution">
    <text evidence="1">The sequence shown here is derived from an EMBL/GenBank/DDBJ whole genome shotgun (WGS) entry which is preliminary data.</text>
</comment>
<organism evidence="1 2">
    <name type="scientific">Xylaria curta</name>
    <dbReference type="NCBI Taxonomy" id="42375"/>
    <lineage>
        <taxon>Eukaryota</taxon>
        <taxon>Fungi</taxon>
        <taxon>Dikarya</taxon>
        <taxon>Ascomycota</taxon>
        <taxon>Pezizomycotina</taxon>
        <taxon>Sordariomycetes</taxon>
        <taxon>Xylariomycetidae</taxon>
        <taxon>Xylariales</taxon>
        <taxon>Xylariaceae</taxon>
        <taxon>Xylaria</taxon>
    </lineage>
</organism>
<proteinExistence type="predicted"/>
<dbReference type="Proteomes" id="UP001143856">
    <property type="component" value="Unassembled WGS sequence"/>
</dbReference>
<dbReference type="EMBL" id="JAPDGR010002202">
    <property type="protein sequence ID" value="KAJ2977115.1"/>
    <property type="molecule type" value="Genomic_DNA"/>
</dbReference>
<accession>A0ACC1NCT8</accession>
<name>A0ACC1NCT8_9PEZI</name>
<keyword evidence="2" id="KW-1185">Reference proteome</keyword>
<protein>
    <submittedName>
        <fullName evidence="1">Uncharacterized protein</fullName>
    </submittedName>
</protein>
<evidence type="ECO:0000313" key="1">
    <source>
        <dbReference type="EMBL" id="KAJ2977115.1"/>
    </source>
</evidence>